<evidence type="ECO:0000256" key="1">
    <source>
        <dbReference type="SAM" id="MobiDB-lite"/>
    </source>
</evidence>
<organism evidence="2 3">
    <name type="scientific">Panaeolus cyanescens</name>
    <dbReference type="NCBI Taxonomy" id="181874"/>
    <lineage>
        <taxon>Eukaryota</taxon>
        <taxon>Fungi</taxon>
        <taxon>Dikarya</taxon>
        <taxon>Basidiomycota</taxon>
        <taxon>Agaricomycotina</taxon>
        <taxon>Agaricomycetes</taxon>
        <taxon>Agaricomycetidae</taxon>
        <taxon>Agaricales</taxon>
        <taxon>Agaricineae</taxon>
        <taxon>Galeropsidaceae</taxon>
        <taxon>Panaeolus</taxon>
    </lineage>
</organism>
<reference evidence="2 3" key="1">
    <citation type="journal article" date="2018" name="Evol. Lett.">
        <title>Horizontal gene cluster transfer increased hallucinogenic mushroom diversity.</title>
        <authorList>
            <person name="Reynolds H.T."/>
            <person name="Vijayakumar V."/>
            <person name="Gluck-Thaler E."/>
            <person name="Korotkin H.B."/>
            <person name="Matheny P.B."/>
            <person name="Slot J.C."/>
        </authorList>
    </citation>
    <scope>NUCLEOTIDE SEQUENCE [LARGE SCALE GENOMIC DNA]</scope>
    <source>
        <strain evidence="2 3">2629</strain>
    </source>
</reference>
<dbReference type="Proteomes" id="UP000284842">
    <property type="component" value="Unassembled WGS sequence"/>
</dbReference>
<feature type="region of interest" description="Disordered" evidence="1">
    <location>
        <begin position="1"/>
        <end position="43"/>
    </location>
</feature>
<dbReference type="InParanoid" id="A0A409VDR4"/>
<comment type="caution">
    <text evidence="2">The sequence shown here is derived from an EMBL/GenBank/DDBJ whole genome shotgun (WGS) entry which is preliminary data.</text>
</comment>
<feature type="compositionally biased region" description="Polar residues" evidence="1">
    <location>
        <begin position="227"/>
        <end position="249"/>
    </location>
</feature>
<gene>
    <name evidence="2" type="ORF">CVT24_008659</name>
</gene>
<keyword evidence="3" id="KW-1185">Reference proteome</keyword>
<dbReference type="OrthoDB" id="3032312at2759"/>
<feature type="compositionally biased region" description="Low complexity" evidence="1">
    <location>
        <begin position="141"/>
        <end position="156"/>
    </location>
</feature>
<dbReference type="AlphaFoldDB" id="A0A409VDR4"/>
<feature type="compositionally biased region" description="Polar residues" evidence="1">
    <location>
        <begin position="20"/>
        <end position="43"/>
    </location>
</feature>
<feature type="region of interest" description="Disordered" evidence="1">
    <location>
        <begin position="197"/>
        <end position="249"/>
    </location>
</feature>
<proteinExistence type="predicted"/>
<accession>A0A409VDR4</accession>
<evidence type="ECO:0000313" key="2">
    <source>
        <dbReference type="EMBL" id="PPQ64255.1"/>
    </source>
</evidence>
<feature type="region of interest" description="Disordered" evidence="1">
    <location>
        <begin position="137"/>
        <end position="173"/>
    </location>
</feature>
<protein>
    <submittedName>
        <fullName evidence="2">Uncharacterized protein</fullName>
    </submittedName>
</protein>
<dbReference type="EMBL" id="NHTK01006089">
    <property type="protein sequence ID" value="PPQ64255.1"/>
    <property type="molecule type" value="Genomic_DNA"/>
</dbReference>
<sequence>MEPIDLPDLYYDHGLPTPPSATSSNMIPTPPQDSHSTWFQESPSSNTLINPPYPLSSWHSSPLNSCQARPTVTAIDTNFNSKHHAKADSNPSSTMFVACEDFDVTRMIHPQFTSVYPHSSEAHNVIHCLPPSSFIQKPVHSNIQPNSSQSSSSSPINIPPTKPGPLKVHQPRPSRQIPIVSLSQLASACEDYPINGRASKPTKVISPPEIDLSPLPLESNGFLPPMSSHSKPYHSTNQQTKYASHPPNNAYNPTFSTGTHGNSIMCSCGCMETYTFS</sequence>
<name>A0A409VDR4_9AGAR</name>
<evidence type="ECO:0000313" key="3">
    <source>
        <dbReference type="Proteomes" id="UP000284842"/>
    </source>
</evidence>